<keyword evidence="1" id="KW-0472">Membrane</keyword>
<dbReference type="InterPro" id="IPR009305">
    <property type="entry name" value="Mpo1-like"/>
</dbReference>
<sequence length="197" mass="21826">MGVLDIRAQFAQYGEYHSNKINIAIHMVFVPIILWCSLSLATSLFPAELAPWPKPVAELLQLIPGPAPLLNISAATAAGFGTFYIMLDVVAGLLAAPLLYVCLVTSQQFALRSADAWQYSLGLFVVAWIAQFLGHGVFERRAPALVDSLAQALVMAPFFVFLEALFAFGYRPALHREVRNEIGMRILAFRHKDKKHK</sequence>
<feature type="transmembrane region" description="Helical" evidence="1">
    <location>
        <begin position="116"/>
        <end position="138"/>
    </location>
</feature>
<dbReference type="OrthoDB" id="2124888at2759"/>
<evidence type="ECO:0000256" key="1">
    <source>
        <dbReference type="SAM" id="Phobius"/>
    </source>
</evidence>
<gene>
    <name evidence="2" type="ORF">LPJ61_005708</name>
</gene>
<dbReference type="EMBL" id="JANBOI010002086">
    <property type="protein sequence ID" value="KAJ1724719.1"/>
    <property type="molecule type" value="Genomic_DNA"/>
</dbReference>
<feature type="transmembrane region" description="Helical" evidence="1">
    <location>
        <begin position="21"/>
        <end position="45"/>
    </location>
</feature>
<evidence type="ECO:0000313" key="3">
    <source>
        <dbReference type="Proteomes" id="UP001143981"/>
    </source>
</evidence>
<feature type="transmembrane region" description="Helical" evidence="1">
    <location>
        <begin position="83"/>
        <end position="104"/>
    </location>
</feature>
<proteinExistence type="predicted"/>
<comment type="caution">
    <text evidence="2">The sequence shown here is derived from an EMBL/GenBank/DDBJ whole genome shotgun (WGS) entry which is preliminary data.</text>
</comment>
<keyword evidence="1" id="KW-1133">Transmembrane helix</keyword>
<dbReference type="AlphaFoldDB" id="A0A9W8CT82"/>
<protein>
    <recommendedName>
        <fullName evidence="4">DUF962-domain-containing protein</fullName>
    </recommendedName>
</protein>
<accession>A0A9W8CT82</accession>
<dbReference type="Pfam" id="PF06127">
    <property type="entry name" value="Mpo1-like"/>
    <property type="match status" value="1"/>
</dbReference>
<dbReference type="GO" id="GO:0016020">
    <property type="term" value="C:membrane"/>
    <property type="evidence" value="ECO:0007669"/>
    <property type="project" value="GOC"/>
</dbReference>
<evidence type="ECO:0008006" key="4">
    <source>
        <dbReference type="Google" id="ProtNLM"/>
    </source>
</evidence>
<organism evidence="2 3">
    <name type="scientific">Coemansia biformis</name>
    <dbReference type="NCBI Taxonomy" id="1286918"/>
    <lineage>
        <taxon>Eukaryota</taxon>
        <taxon>Fungi</taxon>
        <taxon>Fungi incertae sedis</taxon>
        <taxon>Zoopagomycota</taxon>
        <taxon>Kickxellomycotina</taxon>
        <taxon>Kickxellomycetes</taxon>
        <taxon>Kickxellales</taxon>
        <taxon>Kickxellaceae</taxon>
        <taxon>Coemansia</taxon>
    </lineage>
</organism>
<dbReference type="GO" id="GO:0005783">
    <property type="term" value="C:endoplasmic reticulum"/>
    <property type="evidence" value="ECO:0007669"/>
    <property type="project" value="TreeGrafter"/>
</dbReference>
<dbReference type="GO" id="GO:0046521">
    <property type="term" value="P:sphingoid catabolic process"/>
    <property type="evidence" value="ECO:0007669"/>
    <property type="project" value="TreeGrafter"/>
</dbReference>
<keyword evidence="3" id="KW-1185">Reference proteome</keyword>
<dbReference type="PANTHER" id="PTHR28026">
    <property type="entry name" value="DUF962 DOMAIN PROTEIN (AFU_ORTHOLOGUE AFUA_8G05310)"/>
    <property type="match status" value="1"/>
</dbReference>
<evidence type="ECO:0000313" key="2">
    <source>
        <dbReference type="EMBL" id="KAJ1724719.1"/>
    </source>
</evidence>
<dbReference type="Proteomes" id="UP001143981">
    <property type="component" value="Unassembled WGS sequence"/>
</dbReference>
<dbReference type="PANTHER" id="PTHR28026:SF9">
    <property type="entry name" value="2-HYDROXY-PALMITIC ACID DIOXYGENASE MPO1"/>
    <property type="match status" value="1"/>
</dbReference>
<reference evidence="2" key="1">
    <citation type="submission" date="2022-07" db="EMBL/GenBank/DDBJ databases">
        <title>Phylogenomic reconstructions and comparative analyses of Kickxellomycotina fungi.</title>
        <authorList>
            <person name="Reynolds N.K."/>
            <person name="Stajich J.E."/>
            <person name="Barry K."/>
            <person name="Grigoriev I.V."/>
            <person name="Crous P."/>
            <person name="Smith M.E."/>
        </authorList>
    </citation>
    <scope>NUCLEOTIDE SEQUENCE</scope>
    <source>
        <strain evidence="2">BCRC 34381</strain>
    </source>
</reference>
<keyword evidence="1" id="KW-0812">Transmembrane</keyword>
<name>A0A9W8CT82_9FUNG</name>
<feature type="transmembrane region" description="Helical" evidence="1">
    <location>
        <begin position="150"/>
        <end position="170"/>
    </location>
</feature>